<dbReference type="KEGG" id="axy:AXYL_04693"/>
<evidence type="ECO:0000259" key="4">
    <source>
        <dbReference type="Pfam" id="PF01266"/>
    </source>
</evidence>
<dbReference type="Proteomes" id="UP000006876">
    <property type="component" value="Chromosome"/>
</dbReference>
<dbReference type="RefSeq" id="WP_013395313.1">
    <property type="nucleotide sequence ID" value="NC_014640.1"/>
</dbReference>
<dbReference type="OrthoDB" id="9815989at2"/>
<protein>
    <submittedName>
        <fullName evidence="5">FAD binding domain protein 11</fullName>
    </submittedName>
</protein>
<dbReference type="AlphaFoldDB" id="E3HJA7"/>
<dbReference type="Pfam" id="PF01266">
    <property type="entry name" value="DAO"/>
    <property type="match status" value="1"/>
</dbReference>
<dbReference type="InterPro" id="IPR006076">
    <property type="entry name" value="FAD-dep_OxRdtase"/>
</dbReference>
<proteinExistence type="inferred from homology"/>
<dbReference type="PANTHER" id="PTHR13847:SF280">
    <property type="entry name" value="D-AMINO ACID DEHYDROGENASE"/>
    <property type="match status" value="1"/>
</dbReference>
<gene>
    <name evidence="5" type="ordered locus">AXYL_04693</name>
</gene>
<dbReference type="STRING" id="762376.AXYL_04693"/>
<evidence type="ECO:0000256" key="1">
    <source>
        <dbReference type="ARBA" id="ARBA00009410"/>
    </source>
</evidence>
<organism evidence="5 6">
    <name type="scientific">Achromobacter xylosoxidans (strain A8)</name>
    <dbReference type="NCBI Taxonomy" id="762376"/>
    <lineage>
        <taxon>Bacteria</taxon>
        <taxon>Pseudomonadati</taxon>
        <taxon>Pseudomonadota</taxon>
        <taxon>Betaproteobacteria</taxon>
        <taxon>Burkholderiales</taxon>
        <taxon>Alcaligenaceae</taxon>
        <taxon>Achromobacter</taxon>
    </lineage>
</organism>
<evidence type="ECO:0000256" key="3">
    <source>
        <dbReference type="SAM" id="MobiDB-lite"/>
    </source>
</evidence>
<dbReference type="PANTHER" id="PTHR13847">
    <property type="entry name" value="SARCOSINE DEHYDROGENASE-RELATED"/>
    <property type="match status" value="1"/>
</dbReference>
<dbReference type="InterPro" id="IPR036188">
    <property type="entry name" value="FAD/NAD-bd_sf"/>
</dbReference>
<accession>E3HJA7</accession>
<feature type="domain" description="FAD dependent oxidoreductase" evidence="4">
    <location>
        <begin position="36"/>
        <end position="427"/>
    </location>
</feature>
<sequence length="447" mass="48054">MQAYPSHDPALANARPQAANGSSDAASDTALPAAVDVAIVGGGIIGISTAYALARAGLRVAVFEKGTLACEQSSRNWGWVRTLGRDLPEVPLAQRANQLWQEIQATVDVGFRRSGMFYLQENDADAAGHQAWIDGARAHGVDARLLDNRMLRKMLSSTGRAWTGAMYSPTDGVAEPQLATRGIASLARAAGAHILEGCAVRGVERSAGRVSALLTERGRVATQAVLVAAGAWSRLFCGNLGADFPQLKVRGSVLRTTPLDTGPLAAINGKDFTCRKRADGGYSVSQFGASMADVVPDTFRLMPHFFSTWRANSSFVRLRFGKRFFEELKIPRHFPADRVSPFERHRVLDPSPSRRGVEQAWHRLVQAFPAFRAARIAQSWAGYIDVTPDAMPVMDAVPGLPGLYLASGFSGHGFGIGPAVGEAMAQLIQGQTPAIDLHPFRYGRYGT</sequence>
<evidence type="ECO:0000313" key="5">
    <source>
        <dbReference type="EMBL" id="ADP18007.1"/>
    </source>
</evidence>
<dbReference type="GO" id="GO:0005886">
    <property type="term" value="C:plasma membrane"/>
    <property type="evidence" value="ECO:0007669"/>
    <property type="project" value="TreeGrafter"/>
</dbReference>
<dbReference type="GO" id="GO:0055130">
    <property type="term" value="P:D-alanine catabolic process"/>
    <property type="evidence" value="ECO:0007669"/>
    <property type="project" value="TreeGrafter"/>
</dbReference>
<feature type="region of interest" description="Disordered" evidence="3">
    <location>
        <begin position="1"/>
        <end position="26"/>
    </location>
</feature>
<dbReference type="SUPFAM" id="SSF51905">
    <property type="entry name" value="FAD/NAD(P)-binding domain"/>
    <property type="match status" value="1"/>
</dbReference>
<name>E3HJA7_ACHXA</name>
<dbReference type="eggNOG" id="COG0665">
    <property type="taxonomic scope" value="Bacteria"/>
</dbReference>
<dbReference type="EMBL" id="CP002287">
    <property type="protein sequence ID" value="ADP18007.1"/>
    <property type="molecule type" value="Genomic_DNA"/>
</dbReference>
<dbReference type="PATRIC" id="fig|762376.5.peg.4701"/>
<dbReference type="Gene3D" id="3.30.9.10">
    <property type="entry name" value="D-Amino Acid Oxidase, subunit A, domain 2"/>
    <property type="match status" value="2"/>
</dbReference>
<dbReference type="GO" id="GO:0008718">
    <property type="term" value="F:D-amino-acid dehydrogenase activity"/>
    <property type="evidence" value="ECO:0007669"/>
    <property type="project" value="TreeGrafter"/>
</dbReference>
<reference evidence="5 6" key="1">
    <citation type="journal article" date="2011" name="J. Bacteriol.">
        <title>Complete genome sequence of the haloaromatic acid-degrading bacterium Achromobacter xylosoxidans A8.</title>
        <authorList>
            <person name="Strnad H."/>
            <person name="Ridl J."/>
            <person name="Paces J."/>
            <person name="Kolar M."/>
            <person name="Vlcek C."/>
            <person name="Paces V."/>
        </authorList>
    </citation>
    <scope>NUCLEOTIDE SEQUENCE [LARGE SCALE GENOMIC DNA]</scope>
    <source>
        <strain evidence="5 6">A8</strain>
    </source>
</reference>
<evidence type="ECO:0000256" key="2">
    <source>
        <dbReference type="ARBA" id="ARBA00023002"/>
    </source>
</evidence>
<keyword evidence="2" id="KW-0560">Oxidoreductase</keyword>
<comment type="similarity">
    <text evidence="1">Belongs to the DadA oxidoreductase family.</text>
</comment>
<dbReference type="HOGENOM" id="CLU_007884_4_3_4"/>
<evidence type="ECO:0000313" key="6">
    <source>
        <dbReference type="Proteomes" id="UP000006876"/>
    </source>
</evidence>
<dbReference type="GO" id="GO:0005737">
    <property type="term" value="C:cytoplasm"/>
    <property type="evidence" value="ECO:0007669"/>
    <property type="project" value="TreeGrafter"/>
</dbReference>
<dbReference type="Gene3D" id="3.50.50.60">
    <property type="entry name" value="FAD/NAD(P)-binding domain"/>
    <property type="match status" value="2"/>
</dbReference>